<dbReference type="AlphaFoldDB" id="A0A0F7ZY94"/>
<evidence type="ECO:0000256" key="1">
    <source>
        <dbReference type="RuleBase" id="RU363097"/>
    </source>
</evidence>
<dbReference type="GO" id="GO:0005777">
    <property type="term" value="C:peroxisome"/>
    <property type="evidence" value="ECO:0007669"/>
    <property type="project" value="TreeGrafter"/>
</dbReference>
<keyword evidence="1" id="KW-0560">Oxidoreductase</keyword>
<proteinExistence type="inferred from homology"/>
<dbReference type="Gene3D" id="3.40.50.720">
    <property type="entry name" value="NAD(P)-binding Rossmann-like Domain"/>
    <property type="match status" value="1"/>
</dbReference>
<evidence type="ECO:0000259" key="2">
    <source>
        <dbReference type="Pfam" id="PF07993"/>
    </source>
</evidence>
<keyword evidence="1" id="KW-0521">NADP</keyword>
<comment type="function">
    <text evidence="1">Catalyzes the reduction of fatty acyl-CoA to fatty alcohols.</text>
</comment>
<comment type="catalytic activity">
    <reaction evidence="1">
        <text>a long-chain fatty acyl-CoA + 2 NADPH + 2 H(+) = a long-chain primary fatty alcohol + 2 NADP(+) + CoA</text>
        <dbReference type="Rhea" id="RHEA:52716"/>
        <dbReference type="ChEBI" id="CHEBI:15378"/>
        <dbReference type="ChEBI" id="CHEBI:57287"/>
        <dbReference type="ChEBI" id="CHEBI:57783"/>
        <dbReference type="ChEBI" id="CHEBI:58349"/>
        <dbReference type="ChEBI" id="CHEBI:77396"/>
        <dbReference type="ChEBI" id="CHEBI:83139"/>
        <dbReference type="EC" id="1.2.1.84"/>
    </reaction>
</comment>
<keyword evidence="4" id="KW-1185">Reference proteome</keyword>
<dbReference type="PANTHER" id="PTHR11011:SF45">
    <property type="entry name" value="FATTY ACYL-COA REDUCTASE CG8306-RELATED"/>
    <property type="match status" value="1"/>
</dbReference>
<keyword evidence="1" id="KW-0444">Lipid biosynthesis</keyword>
<dbReference type="EMBL" id="KQ030553">
    <property type="protein sequence ID" value="KJZ72077.1"/>
    <property type="molecule type" value="Genomic_DNA"/>
</dbReference>
<accession>A0A0F7ZY94</accession>
<dbReference type="Proteomes" id="UP000054481">
    <property type="component" value="Unassembled WGS sequence"/>
</dbReference>
<comment type="similarity">
    <text evidence="1">Belongs to the fatty acyl-CoA reductase family.</text>
</comment>
<dbReference type="EC" id="1.2.1.84" evidence="1"/>
<protein>
    <recommendedName>
        <fullName evidence="1">Fatty acyl-CoA reductase</fullName>
        <ecNumber evidence="1">1.2.1.84</ecNumber>
    </recommendedName>
</protein>
<organism evidence="3 4">
    <name type="scientific">Hirsutella minnesotensis 3608</name>
    <dbReference type="NCBI Taxonomy" id="1043627"/>
    <lineage>
        <taxon>Eukaryota</taxon>
        <taxon>Fungi</taxon>
        <taxon>Dikarya</taxon>
        <taxon>Ascomycota</taxon>
        <taxon>Pezizomycotina</taxon>
        <taxon>Sordariomycetes</taxon>
        <taxon>Hypocreomycetidae</taxon>
        <taxon>Hypocreales</taxon>
        <taxon>Ophiocordycipitaceae</taxon>
        <taxon>Hirsutella</taxon>
    </lineage>
</organism>
<dbReference type="InterPro" id="IPR026055">
    <property type="entry name" value="FAR"/>
</dbReference>
<dbReference type="GO" id="GO:0102965">
    <property type="term" value="F:alcohol-forming long-chain fatty acyl-CoA reductase activity"/>
    <property type="evidence" value="ECO:0007669"/>
    <property type="project" value="UniProtKB-EC"/>
</dbReference>
<dbReference type="GO" id="GO:0080019">
    <property type="term" value="F:alcohol-forming very long-chain fatty acyl-CoA reductase activity"/>
    <property type="evidence" value="ECO:0007669"/>
    <property type="project" value="InterPro"/>
</dbReference>
<dbReference type="Pfam" id="PF07993">
    <property type="entry name" value="NAD_binding_4"/>
    <property type="match status" value="1"/>
</dbReference>
<sequence>MLDSLEDNIVDFYKGRHVFCTGATGMLGMAYLSRLVLDTRVDCVYAAVRGGEGRLWEIWRNHLPSAMVKALRLSGKLVIWEGDITRPGCGLTTDQVALVHEKVSIFIHGASTINLQKSLDHVAQQIIYPSVALAEMALACANLVKFVYISTAYANAFIPKACDAAWVGCEAAIAEDINYIRSGCWATASMELSDLKAYGSTPEYEFVQHPFPYSYAKHLTERLLLEAFNKAQRDSALLIFRPSCIGPAESWPYPFYEVPGSCTTTAALAAFIANPPTTMRFSSYLLDTSAATIDEVPVDIVVNRLVAHVAFESSGCVHAVGGSKGRHRIEDVFHIASRLRRFWWGRPKLVWCREDWKSPRLCTLARLFTIAGCSFVFEESKTERIWDRMSGAERSVWPLWSCQDIPVLDNLVGREKACMALIMGPPFLEEKAAGIDFVETIGTESKQAPFRDRIGIGNDYAHGTALLRTPSHGRRVAGPSKSGS</sequence>
<dbReference type="InterPro" id="IPR013120">
    <property type="entry name" value="FAR_NAD-bd"/>
</dbReference>
<dbReference type="GO" id="GO:0035336">
    <property type="term" value="P:long-chain fatty-acyl-CoA metabolic process"/>
    <property type="evidence" value="ECO:0007669"/>
    <property type="project" value="TreeGrafter"/>
</dbReference>
<evidence type="ECO:0000313" key="3">
    <source>
        <dbReference type="EMBL" id="KJZ72077.1"/>
    </source>
</evidence>
<dbReference type="SUPFAM" id="SSF51735">
    <property type="entry name" value="NAD(P)-binding Rossmann-fold domains"/>
    <property type="match status" value="1"/>
</dbReference>
<dbReference type="InterPro" id="IPR036291">
    <property type="entry name" value="NAD(P)-bd_dom_sf"/>
</dbReference>
<reference evidence="3 4" key="1">
    <citation type="journal article" date="2014" name="Genome Biol. Evol.">
        <title>Comparative genomics and transcriptomics analyses reveal divergent lifestyle features of nematode endoparasitic fungus Hirsutella minnesotensis.</title>
        <authorList>
            <person name="Lai Y."/>
            <person name="Liu K."/>
            <person name="Zhang X."/>
            <person name="Zhang X."/>
            <person name="Li K."/>
            <person name="Wang N."/>
            <person name="Shu C."/>
            <person name="Wu Y."/>
            <person name="Wang C."/>
            <person name="Bushley K.E."/>
            <person name="Xiang M."/>
            <person name="Liu X."/>
        </authorList>
    </citation>
    <scope>NUCLEOTIDE SEQUENCE [LARGE SCALE GENOMIC DNA]</scope>
    <source>
        <strain evidence="3 4">3608</strain>
    </source>
</reference>
<dbReference type="PANTHER" id="PTHR11011">
    <property type="entry name" value="MALE STERILITY PROTEIN 2-RELATED"/>
    <property type="match status" value="1"/>
</dbReference>
<evidence type="ECO:0000313" key="4">
    <source>
        <dbReference type="Proteomes" id="UP000054481"/>
    </source>
</evidence>
<feature type="domain" description="Thioester reductase (TE)" evidence="2">
    <location>
        <begin position="21"/>
        <end position="303"/>
    </location>
</feature>
<name>A0A0F7ZY94_9HYPO</name>
<gene>
    <name evidence="3" type="ORF">HIM_08532</name>
</gene>
<dbReference type="OrthoDB" id="429813at2759"/>
<keyword evidence="1" id="KW-0443">Lipid metabolism</keyword>